<organism evidence="3">
    <name type="scientific">Pseudomonas helleri</name>
    <dbReference type="NCBI Taxonomy" id="1608996"/>
    <lineage>
        <taxon>Bacteria</taxon>
        <taxon>Pseudomonadati</taxon>
        <taxon>Pseudomonadota</taxon>
        <taxon>Gammaproteobacteria</taxon>
        <taxon>Pseudomonadales</taxon>
        <taxon>Pseudomonadaceae</taxon>
        <taxon>Pseudomonas</taxon>
    </lineage>
</organism>
<dbReference type="OrthoDB" id="9896958at2"/>
<evidence type="ECO:0000313" key="2">
    <source>
        <dbReference type="EMBL" id="MQT27826.1"/>
    </source>
</evidence>
<dbReference type="RefSeq" id="WP_153382445.1">
    <property type="nucleotide sequence ID" value="NZ_JBITTT010000027.1"/>
</dbReference>
<evidence type="ECO:0000313" key="7">
    <source>
        <dbReference type="Proteomes" id="UP000443000"/>
    </source>
</evidence>
<evidence type="ECO:0000256" key="1">
    <source>
        <dbReference type="SAM" id="MobiDB-lite"/>
    </source>
</evidence>
<accession>A0A6A7Z5P3</accession>
<evidence type="ECO:0000313" key="8">
    <source>
        <dbReference type="Proteomes" id="UP000713985"/>
    </source>
</evidence>
<feature type="compositionally biased region" description="Polar residues" evidence="1">
    <location>
        <begin position="16"/>
        <end position="29"/>
    </location>
</feature>
<dbReference type="Proteomes" id="UP000437970">
    <property type="component" value="Unassembled WGS sequence"/>
</dbReference>
<feature type="region of interest" description="Disordered" evidence="1">
    <location>
        <begin position="1"/>
        <end position="29"/>
    </location>
</feature>
<comment type="caution">
    <text evidence="3">The sequence shown here is derived from an EMBL/GenBank/DDBJ whole genome shotgun (WGS) entry which is preliminary data.</text>
</comment>
<dbReference type="EMBL" id="WIVT01000016">
    <property type="protein sequence ID" value="MQU17614.1"/>
    <property type="molecule type" value="Genomic_DNA"/>
</dbReference>
<name>A0A6A7Z5P3_9PSED</name>
<evidence type="ECO:0000313" key="5">
    <source>
        <dbReference type="EMBL" id="MQU29183.1"/>
    </source>
</evidence>
<dbReference type="Proteomes" id="UP000713985">
    <property type="component" value="Unassembled WGS sequence"/>
</dbReference>
<gene>
    <name evidence="4" type="ORF">GHN41_14315</name>
    <name evidence="3" type="ORF">GHN86_21575</name>
    <name evidence="2" type="ORF">GHN94_18615</name>
    <name evidence="5" type="ORF">GHO29_22205</name>
</gene>
<dbReference type="EMBL" id="WIWP01000045">
    <property type="protein sequence ID" value="MQT27826.1"/>
    <property type="molecule type" value="Genomic_DNA"/>
</dbReference>
<proteinExistence type="predicted"/>
<evidence type="ECO:0000313" key="4">
    <source>
        <dbReference type="EMBL" id="MQU17614.1"/>
    </source>
</evidence>
<dbReference type="EMBL" id="WIVW01000053">
    <property type="protein sequence ID" value="MQU29183.1"/>
    <property type="molecule type" value="Genomic_DNA"/>
</dbReference>
<sequence>MTQQNTSGVHRGNGISPATGNFGAHSSTSQKQVIANPVITINIGEIKLSVFAQA</sequence>
<dbReference type="Proteomes" id="UP000443000">
    <property type="component" value="Unassembled WGS sequence"/>
</dbReference>
<protein>
    <submittedName>
        <fullName evidence="3">Uncharacterized protein</fullName>
    </submittedName>
</protein>
<dbReference type="EMBL" id="WIWC01000055">
    <property type="protein sequence ID" value="MQT82629.1"/>
    <property type="molecule type" value="Genomic_DNA"/>
</dbReference>
<evidence type="ECO:0000313" key="3">
    <source>
        <dbReference type="EMBL" id="MQT82629.1"/>
    </source>
</evidence>
<dbReference type="AlphaFoldDB" id="A0A6A7Z5P3"/>
<keyword evidence="8" id="KW-1185">Reference proteome</keyword>
<evidence type="ECO:0000313" key="6">
    <source>
        <dbReference type="Proteomes" id="UP000437970"/>
    </source>
</evidence>
<reference evidence="6 7" key="1">
    <citation type="submission" date="2019-10" db="EMBL/GenBank/DDBJ databases">
        <title>Evaluation of single-gene subtyping targets for Pseudomonas.</title>
        <authorList>
            <person name="Reichler S.J."/>
            <person name="Orsi R.H."/>
            <person name="Wiedmann M."/>
            <person name="Martin N.H."/>
            <person name="Murphy S.I."/>
        </authorList>
    </citation>
    <scope>NUCLEOTIDE SEQUENCE</scope>
    <source>
        <strain evidence="2 8">FSL R10-0802</strain>
        <strain evidence="4 7">FSL R10-1594</strain>
        <strain evidence="5 6">FSL R10-1984</strain>
        <strain evidence="3">FSL R10-2339</strain>
    </source>
</reference>